<keyword evidence="2 11" id="KW-0813">Transport</keyword>
<organism evidence="16 17">
    <name type="scientific">Spirosoma fluviale</name>
    <dbReference type="NCBI Taxonomy" id="1597977"/>
    <lineage>
        <taxon>Bacteria</taxon>
        <taxon>Pseudomonadati</taxon>
        <taxon>Bacteroidota</taxon>
        <taxon>Cytophagia</taxon>
        <taxon>Cytophagales</taxon>
        <taxon>Cytophagaceae</taxon>
        <taxon>Spirosoma</taxon>
    </lineage>
</organism>
<evidence type="ECO:0000256" key="7">
    <source>
        <dbReference type="ARBA" id="ARBA00023065"/>
    </source>
</evidence>
<keyword evidence="10 11" id="KW-0998">Cell outer membrane</keyword>
<accession>A0A286G5B7</accession>
<dbReference type="InterPro" id="IPR008969">
    <property type="entry name" value="CarboxyPept-like_regulatory"/>
</dbReference>
<evidence type="ECO:0000256" key="13">
    <source>
        <dbReference type="SAM" id="SignalP"/>
    </source>
</evidence>
<evidence type="ECO:0000259" key="14">
    <source>
        <dbReference type="Pfam" id="PF00593"/>
    </source>
</evidence>
<dbReference type="InterPro" id="IPR012910">
    <property type="entry name" value="Plug_dom"/>
</dbReference>
<keyword evidence="7" id="KW-0406">Ion transport</keyword>
<keyword evidence="9 11" id="KW-0472">Membrane</keyword>
<dbReference type="Pfam" id="PF00593">
    <property type="entry name" value="TonB_dep_Rec_b-barrel"/>
    <property type="match status" value="1"/>
</dbReference>
<evidence type="ECO:0000256" key="3">
    <source>
        <dbReference type="ARBA" id="ARBA00022452"/>
    </source>
</evidence>
<feature type="chain" id="PRO_5012267592" evidence="13">
    <location>
        <begin position="22"/>
        <end position="1047"/>
    </location>
</feature>
<protein>
    <submittedName>
        <fullName evidence="16">TonB-linked outer membrane protein, SusC/RagA family</fullName>
    </submittedName>
</protein>
<dbReference type="EMBL" id="OCNH01000002">
    <property type="protein sequence ID" value="SOD90731.1"/>
    <property type="molecule type" value="Genomic_DNA"/>
</dbReference>
<dbReference type="RefSeq" id="WP_097127040.1">
    <property type="nucleotide sequence ID" value="NZ_OCNH01000002.1"/>
</dbReference>
<keyword evidence="5 11" id="KW-0812">Transmembrane</keyword>
<keyword evidence="13" id="KW-0732">Signal</keyword>
<evidence type="ECO:0000256" key="11">
    <source>
        <dbReference type="PROSITE-ProRule" id="PRU01360"/>
    </source>
</evidence>
<dbReference type="InterPro" id="IPR036942">
    <property type="entry name" value="Beta-barrel_TonB_sf"/>
</dbReference>
<feature type="domain" description="TonB-dependent receptor-like beta-barrel" evidence="14">
    <location>
        <begin position="416"/>
        <end position="845"/>
    </location>
</feature>
<dbReference type="InterPro" id="IPR037066">
    <property type="entry name" value="Plug_dom_sf"/>
</dbReference>
<evidence type="ECO:0000256" key="10">
    <source>
        <dbReference type="ARBA" id="ARBA00023237"/>
    </source>
</evidence>
<evidence type="ECO:0000256" key="9">
    <source>
        <dbReference type="ARBA" id="ARBA00023136"/>
    </source>
</evidence>
<comment type="similarity">
    <text evidence="11 12">Belongs to the TonB-dependent receptor family.</text>
</comment>
<dbReference type="SUPFAM" id="SSF49464">
    <property type="entry name" value="Carboxypeptidase regulatory domain-like"/>
    <property type="match status" value="1"/>
</dbReference>
<keyword evidence="6" id="KW-0408">Iron</keyword>
<sequence>MQKILLGSWLLSLLFCLPVLAQDIAVSGRVTSSDDGSTLPGVSVQVKGTTRGAITDADGNYRISVPVNARLVFSFIGYTGQEIAVGNKTTINVTLVAGSQSLDEIVVTAQGIERDKRSLGYATQEIGGNILAQRSEPNLLNALQGKVAGVNISGSSGVPGASTNINIRGITSFNGSNQPLIVVDGIIFSNDVNLTQNTLFGTQPSNRLADINPESIESVNVLKGPAAAVLYGSRASAGAIVITTKSGRNQNNKTEVTVNSSYNVQDVYGIPKFQNDYGQGANNLLTPTSNNSWGPPFVGGPTSVTNNQNQVVPYQAYPNNVRDFYRQGSILQNSVNIASGDATRNYIISIGNTLQSGIVQNTKFNRTNVSLGGESKLKNGLKVSGTGTYVQTVSRAVPGGNGASAFGQITRIPRSYDLANEPYQGVDGRSIYFTPTTNNPQWSVNNERLDSQVDRFFGNFQLSYDVASWLNVAYRVTGDTYTDRRKLILPIGSGRAPSGQVQQDNFFRNELNGDLLITARKDNLFMEGLNANLLLGNNLNQRKTQESAADATSLTLPGFYNINSGTVFTGTFESSTLRRLVGYYGQLSLNYNNYLFLELSGRADQSSTLPKANNTYFYPGASVSFVPTDAFKINSDVLSYAKVRASIAKVGRDADPYQLSTVYNKSSYGNNVANIVYPLAPNNTPGFSIDTRIGSNNLKPEFVTSYEFGINLGFFKNRLSIDATYFDSKSTQQIFNVAVSNSSGFDTRTTNVGELQNRGVELILNATPVRIGGFKWDATLNYTLIRNKVVSIAPNVKSSNISGNSFIGIAPSIYEGYPYGVIVSTANSRVQNTDPNGLYYDATGQFAGQYLVNGSTGQFAPGLANAVISNPQPNYIAGLTNTFSYKGVALSVLVDTRQGGQIFSFNAVDARQNGSMYVTGIDRDQPRILPGVIQNTDGTFRPNNIQLPAQTYWSALGGLASEAAVYDATVYRLREVALNYTLPKTLLGKTPFGTISVGVSGRNLFFYAPNFPADPEVNTQGAGNIQGLDLNGPPNTRNFGGNIRLTF</sequence>
<keyword evidence="17" id="KW-1185">Reference proteome</keyword>
<dbReference type="OrthoDB" id="9768177at2"/>
<evidence type="ECO:0000256" key="2">
    <source>
        <dbReference type="ARBA" id="ARBA00022448"/>
    </source>
</evidence>
<evidence type="ECO:0000313" key="16">
    <source>
        <dbReference type="EMBL" id="SOD90731.1"/>
    </source>
</evidence>
<dbReference type="SUPFAM" id="SSF56935">
    <property type="entry name" value="Porins"/>
    <property type="match status" value="1"/>
</dbReference>
<dbReference type="PANTHER" id="PTHR32552:SF81">
    <property type="entry name" value="TONB-DEPENDENT OUTER MEMBRANE RECEPTOR"/>
    <property type="match status" value="1"/>
</dbReference>
<evidence type="ECO:0000256" key="6">
    <source>
        <dbReference type="ARBA" id="ARBA00023004"/>
    </source>
</evidence>
<feature type="domain" description="TonB-dependent receptor plug" evidence="15">
    <location>
        <begin position="116"/>
        <end position="239"/>
    </location>
</feature>
<dbReference type="Pfam" id="PF13715">
    <property type="entry name" value="CarbopepD_reg_2"/>
    <property type="match status" value="1"/>
</dbReference>
<dbReference type="PANTHER" id="PTHR32552">
    <property type="entry name" value="FERRICHROME IRON RECEPTOR-RELATED"/>
    <property type="match status" value="1"/>
</dbReference>
<dbReference type="PROSITE" id="PS52016">
    <property type="entry name" value="TONB_DEPENDENT_REC_3"/>
    <property type="match status" value="1"/>
</dbReference>
<dbReference type="FunFam" id="2.60.40.1120:FF:000003">
    <property type="entry name" value="Outer membrane protein Omp121"/>
    <property type="match status" value="1"/>
</dbReference>
<proteinExistence type="inferred from homology"/>
<name>A0A286G5B7_9BACT</name>
<gene>
    <name evidence="16" type="ORF">SAMN06269250_3521</name>
</gene>
<dbReference type="Gene3D" id="2.170.130.10">
    <property type="entry name" value="TonB-dependent receptor, plug domain"/>
    <property type="match status" value="1"/>
</dbReference>
<comment type="subcellular location">
    <subcellularLocation>
        <location evidence="1 11">Cell outer membrane</location>
        <topology evidence="1 11">Multi-pass membrane protein</topology>
    </subcellularLocation>
</comment>
<keyword evidence="3 11" id="KW-1134">Transmembrane beta strand</keyword>
<dbReference type="InterPro" id="IPR039426">
    <property type="entry name" value="TonB-dep_rcpt-like"/>
</dbReference>
<dbReference type="InterPro" id="IPR000531">
    <property type="entry name" value="Beta-barrel_TonB"/>
</dbReference>
<keyword evidence="8 12" id="KW-0798">TonB box</keyword>
<evidence type="ECO:0000256" key="8">
    <source>
        <dbReference type="ARBA" id="ARBA00023077"/>
    </source>
</evidence>
<dbReference type="Gene3D" id="2.60.40.1120">
    <property type="entry name" value="Carboxypeptidase-like, regulatory domain"/>
    <property type="match status" value="1"/>
</dbReference>
<evidence type="ECO:0000259" key="15">
    <source>
        <dbReference type="Pfam" id="PF07715"/>
    </source>
</evidence>
<reference evidence="17" key="1">
    <citation type="submission" date="2017-09" db="EMBL/GenBank/DDBJ databases">
        <authorList>
            <person name="Varghese N."/>
            <person name="Submissions S."/>
        </authorList>
    </citation>
    <scope>NUCLEOTIDE SEQUENCE [LARGE SCALE GENOMIC DNA]</scope>
    <source>
        <strain evidence="17">DSM 29961</strain>
    </source>
</reference>
<dbReference type="Pfam" id="PF07715">
    <property type="entry name" value="Plug"/>
    <property type="match status" value="1"/>
</dbReference>
<feature type="signal peptide" evidence="13">
    <location>
        <begin position="1"/>
        <end position="21"/>
    </location>
</feature>
<dbReference type="InterPro" id="IPR023996">
    <property type="entry name" value="TonB-dep_OMP_SusC/RagA"/>
</dbReference>
<dbReference type="NCBIfam" id="TIGR04056">
    <property type="entry name" value="OMP_RagA_SusC"/>
    <property type="match status" value="1"/>
</dbReference>
<dbReference type="Proteomes" id="UP000219452">
    <property type="component" value="Unassembled WGS sequence"/>
</dbReference>
<evidence type="ECO:0000256" key="5">
    <source>
        <dbReference type="ARBA" id="ARBA00022692"/>
    </source>
</evidence>
<dbReference type="GO" id="GO:0006826">
    <property type="term" value="P:iron ion transport"/>
    <property type="evidence" value="ECO:0007669"/>
    <property type="project" value="UniProtKB-KW"/>
</dbReference>
<evidence type="ECO:0000256" key="1">
    <source>
        <dbReference type="ARBA" id="ARBA00004571"/>
    </source>
</evidence>
<dbReference type="Gene3D" id="2.40.170.20">
    <property type="entry name" value="TonB-dependent receptor, beta-barrel domain"/>
    <property type="match status" value="1"/>
</dbReference>
<evidence type="ECO:0000256" key="4">
    <source>
        <dbReference type="ARBA" id="ARBA00022496"/>
    </source>
</evidence>
<evidence type="ECO:0000313" key="17">
    <source>
        <dbReference type="Proteomes" id="UP000219452"/>
    </source>
</evidence>
<dbReference type="GO" id="GO:0009279">
    <property type="term" value="C:cell outer membrane"/>
    <property type="evidence" value="ECO:0007669"/>
    <property type="project" value="UniProtKB-SubCell"/>
</dbReference>
<evidence type="ECO:0000256" key="12">
    <source>
        <dbReference type="RuleBase" id="RU003357"/>
    </source>
</evidence>
<keyword evidence="4" id="KW-0410">Iron transport</keyword>
<dbReference type="AlphaFoldDB" id="A0A286G5B7"/>